<evidence type="ECO:0000313" key="2">
    <source>
        <dbReference type="Proteomes" id="UP000190162"/>
    </source>
</evidence>
<evidence type="ECO:0000313" key="1">
    <source>
        <dbReference type="EMBL" id="SKA70621.1"/>
    </source>
</evidence>
<sequence>MTSPLMKSTLADRDTLYERDQPLKGLAYVSNHWDPLLHAQTAFFEDVLDVAKAQWIGKVIADGLKDDGAWVLLAFEAERHRWHLKKYSLPPISKYLRANFATLPFQLS</sequence>
<accession>A0A1T4W1L7</accession>
<keyword evidence="2" id="KW-1185">Reference proteome</keyword>
<dbReference type="OrthoDB" id="5919098at2"/>
<proteinExistence type="predicted"/>
<dbReference type="Proteomes" id="UP000190162">
    <property type="component" value="Unassembled WGS sequence"/>
</dbReference>
<gene>
    <name evidence="1" type="ORF">SAMN02745132_04595</name>
</gene>
<protein>
    <submittedName>
        <fullName evidence="1">Uncharacterized protein</fullName>
    </submittedName>
</protein>
<organism evidence="1 2">
    <name type="scientific">Enterovibrio nigricans DSM 22720</name>
    <dbReference type="NCBI Taxonomy" id="1121868"/>
    <lineage>
        <taxon>Bacteria</taxon>
        <taxon>Pseudomonadati</taxon>
        <taxon>Pseudomonadota</taxon>
        <taxon>Gammaproteobacteria</taxon>
        <taxon>Vibrionales</taxon>
        <taxon>Vibrionaceae</taxon>
        <taxon>Enterovibrio</taxon>
    </lineage>
</organism>
<dbReference type="EMBL" id="FUXU01000131">
    <property type="protein sequence ID" value="SKA70621.1"/>
    <property type="molecule type" value="Genomic_DNA"/>
</dbReference>
<dbReference type="AlphaFoldDB" id="A0A1T4W1L7"/>
<reference evidence="2" key="1">
    <citation type="submission" date="2017-02" db="EMBL/GenBank/DDBJ databases">
        <authorList>
            <person name="Varghese N."/>
            <person name="Submissions S."/>
        </authorList>
    </citation>
    <scope>NUCLEOTIDE SEQUENCE [LARGE SCALE GENOMIC DNA]</scope>
    <source>
        <strain evidence="2">DSM 22720</strain>
    </source>
</reference>
<name>A0A1T4W1L7_9GAMM</name>